<reference evidence="1" key="1">
    <citation type="submission" date="2020-11" db="EMBL/GenBank/DDBJ databases">
        <authorList>
            <person name="Tran Van P."/>
        </authorList>
    </citation>
    <scope>NUCLEOTIDE SEQUENCE</scope>
</reference>
<organism evidence="1">
    <name type="scientific">Cyprideis torosa</name>
    <dbReference type="NCBI Taxonomy" id="163714"/>
    <lineage>
        <taxon>Eukaryota</taxon>
        <taxon>Metazoa</taxon>
        <taxon>Ecdysozoa</taxon>
        <taxon>Arthropoda</taxon>
        <taxon>Crustacea</taxon>
        <taxon>Oligostraca</taxon>
        <taxon>Ostracoda</taxon>
        <taxon>Podocopa</taxon>
        <taxon>Podocopida</taxon>
        <taxon>Cytherocopina</taxon>
        <taxon>Cytheroidea</taxon>
        <taxon>Cytherideidae</taxon>
        <taxon>Cyprideis</taxon>
    </lineage>
</organism>
<sequence length="102" mass="11139">MDHLAPLPLWSRCDLPLPKIAAHKGPRLPISEEFCLRPVLQQSPSSGLALGCGSLCLCSSVPQLSVRMLSLAFNAFMNTDTQLIREVRSPLRSDSATASHRQ</sequence>
<proteinExistence type="predicted"/>
<dbReference type="AlphaFoldDB" id="A0A7R8WTL2"/>
<protein>
    <submittedName>
        <fullName evidence="1">Uncharacterized protein</fullName>
    </submittedName>
</protein>
<name>A0A7R8WTL2_9CRUS</name>
<accession>A0A7R8WTL2</accession>
<gene>
    <name evidence="1" type="ORF">CTOB1V02_LOCUS12095</name>
</gene>
<dbReference type="EMBL" id="OB668234">
    <property type="protein sequence ID" value="CAD7234279.1"/>
    <property type="molecule type" value="Genomic_DNA"/>
</dbReference>
<feature type="non-terminal residue" evidence="1">
    <location>
        <position position="1"/>
    </location>
</feature>
<evidence type="ECO:0000313" key="1">
    <source>
        <dbReference type="EMBL" id="CAD7234279.1"/>
    </source>
</evidence>